<reference evidence="2 3" key="1">
    <citation type="journal article" date="2019" name="ISME J.">
        <title>Deianiraea, an extracellular bacterium associated with the ciliate Paramecium, suggests an alternative scenario for the evolution of Rickettsiales.</title>
        <authorList>
            <person name="Castelli M."/>
            <person name="Sabaneyeva E."/>
            <person name="Lanzoni O."/>
            <person name="Lebedeva N."/>
            <person name="Floriano A.M."/>
            <person name="Gaiarsa S."/>
            <person name="Benken K."/>
            <person name="Modeo L."/>
            <person name="Bandi C."/>
            <person name="Potekhin A."/>
            <person name="Sassera D."/>
            <person name="Petroni G."/>
        </authorList>
    </citation>
    <scope>NUCLEOTIDE SEQUENCE [LARGE SCALE GENOMIC DNA]</scope>
    <source>
        <strain evidence="2">CyL4-1</strain>
    </source>
</reference>
<keyword evidence="3" id="KW-1185">Reference proteome</keyword>
<accession>A0A5B8XF01</accession>
<organism evidence="2 3">
    <name type="scientific">Candidatus Deianiraea vastatrix</name>
    <dbReference type="NCBI Taxonomy" id="2163644"/>
    <lineage>
        <taxon>Bacteria</taxon>
        <taxon>Pseudomonadati</taxon>
        <taxon>Pseudomonadota</taxon>
        <taxon>Alphaproteobacteria</taxon>
        <taxon>Rickettsiales</taxon>
        <taxon>Candidatus Deianiraeaceae</taxon>
        <taxon>Candidatus Deianiraea</taxon>
    </lineage>
</organism>
<dbReference type="Proteomes" id="UP000321934">
    <property type="component" value="Chromosome"/>
</dbReference>
<dbReference type="EMBL" id="CP029077">
    <property type="protein sequence ID" value="QED23556.1"/>
    <property type="molecule type" value="Genomic_DNA"/>
</dbReference>
<dbReference type="SUPFAM" id="SSF53850">
    <property type="entry name" value="Periplasmic binding protein-like II"/>
    <property type="match status" value="1"/>
</dbReference>
<dbReference type="InterPro" id="IPR011852">
    <property type="entry name" value="TRAP_TAXI"/>
</dbReference>
<evidence type="ECO:0000256" key="1">
    <source>
        <dbReference type="SAM" id="MobiDB-lite"/>
    </source>
</evidence>
<feature type="compositionally biased region" description="Basic and acidic residues" evidence="1">
    <location>
        <begin position="46"/>
        <end position="64"/>
    </location>
</feature>
<feature type="region of interest" description="Disordered" evidence="1">
    <location>
        <begin position="46"/>
        <end position="71"/>
    </location>
</feature>
<dbReference type="AlphaFoldDB" id="A0A5B8XF01"/>
<dbReference type="NCBIfam" id="TIGR02122">
    <property type="entry name" value="TRAP_TAXI"/>
    <property type="match status" value="1"/>
</dbReference>
<evidence type="ECO:0000313" key="3">
    <source>
        <dbReference type="Proteomes" id="UP000321934"/>
    </source>
</evidence>
<dbReference type="Pfam" id="PF16868">
    <property type="entry name" value="NMT1_3"/>
    <property type="match status" value="1"/>
</dbReference>
<sequence length="362" mass="40870">MKLALFLPILLFFASGCQMNRGKPFFSGEWGYFDKTKADSIIKVKNEPKKTKDEPKKIKNEAKKATKNNKKAKINEPKKTIIIAGSKPHSMKYNVAGSICMFLNKMHDLNIHCVVEPTSSVRYAMNHYNQYDFIISQTSLEKDFMNNKQLTSMFSLFPETFTILVSEKSGIKSIQDLKGKKIYVGKGENSAKIALSEILKHSNMSISDVNIISGVNMSHALCNSSIDAIATDINHPDGDVDEFVTECGVKILPIPEQDISKIVTEHDEYLASKINISAYPGYNKDIASFAIMTNLIATSRVDEKLAYKITKAVFDNMPKFKMYNKVFLDVEKDKMTEMKNGLMLPIHKGALKYYKENNIIKK</sequence>
<dbReference type="RefSeq" id="WP_146820822.1">
    <property type="nucleotide sequence ID" value="NZ_CP029077.1"/>
</dbReference>
<dbReference type="PANTHER" id="PTHR42941:SF1">
    <property type="entry name" value="SLL1037 PROTEIN"/>
    <property type="match status" value="1"/>
</dbReference>
<dbReference type="OrthoDB" id="9776669at2"/>
<dbReference type="Gene3D" id="3.40.190.10">
    <property type="entry name" value="Periplasmic binding protein-like II"/>
    <property type="match status" value="2"/>
</dbReference>
<dbReference type="PANTHER" id="PTHR42941">
    <property type="entry name" value="SLL1037 PROTEIN"/>
    <property type="match status" value="1"/>
</dbReference>
<dbReference type="PROSITE" id="PS51257">
    <property type="entry name" value="PROKAR_LIPOPROTEIN"/>
    <property type="match status" value="1"/>
</dbReference>
<evidence type="ECO:0000313" key="2">
    <source>
        <dbReference type="EMBL" id="QED23556.1"/>
    </source>
</evidence>
<proteinExistence type="predicted"/>
<gene>
    <name evidence="2" type="ORF">Deia_00768</name>
</gene>
<name>A0A5B8XF01_9RICK</name>
<protein>
    <submittedName>
        <fullName evidence="2">Transporter substrate-binding protein</fullName>
    </submittedName>
</protein>